<keyword evidence="2" id="KW-1185">Reference proteome</keyword>
<name>A0A7I8DA50_9BACL</name>
<dbReference type="KEGG" id="eff:skT53_18420"/>
<evidence type="ECO:0008006" key="3">
    <source>
        <dbReference type="Google" id="ProtNLM"/>
    </source>
</evidence>
<dbReference type="Proteomes" id="UP000593802">
    <property type="component" value="Chromosome"/>
</dbReference>
<accession>A0A7I8DA50</accession>
<sequence>MIRRSARRRNEPSPDFVDLSSFVVNTEEDGRLSRTGIFQSSEAQLKQIVRSILAYFRSTPGPNRLLFYCHGALVTENEAGELTRTHHKMFLANGIYPVFFIWQSSLQEIIGEHLTLMKNNRLELISDGEPLIDEILEEVARLFPEPWEMMKRRAEKVFADGGGWRFFTLLTQALRKMNVQAELHLVGHSAGSIVLASFLKQLLEKKINLYLHLKIGTCSLYAPACTVKLFEESYARAIERHLLRRFFLYTLSDELEREDPTVPYYRKSILYLVSSGFEAQSGDCPILGMQKHAKTSTVLQNLLSAGKAVWILAEKNPQTQRFPYGGKHIELVSHAVNHSSFTRDPATLNSTLRIILRSNQVPAEFS</sequence>
<gene>
    <name evidence="1" type="ORF">skT53_18420</name>
</gene>
<proteinExistence type="predicted"/>
<evidence type="ECO:0000313" key="2">
    <source>
        <dbReference type="Proteomes" id="UP000593802"/>
    </source>
</evidence>
<dbReference type="RefSeq" id="WP_200756292.1">
    <property type="nucleotide sequence ID" value="NZ_AP023366.1"/>
</dbReference>
<reference evidence="1 2" key="1">
    <citation type="submission" date="2020-08" db="EMBL/GenBank/DDBJ databases">
        <title>Complete Genome Sequence of Effusibacillus dendaii Strain skT53, Isolated from Farmland soil.</title>
        <authorList>
            <person name="Konishi T."/>
            <person name="Kawasaki H."/>
        </authorList>
    </citation>
    <scope>NUCLEOTIDE SEQUENCE [LARGE SCALE GENOMIC DNA]</scope>
    <source>
        <strain evidence="2">skT53</strain>
    </source>
</reference>
<evidence type="ECO:0000313" key="1">
    <source>
        <dbReference type="EMBL" id="BCJ86857.1"/>
    </source>
</evidence>
<dbReference type="EMBL" id="AP023366">
    <property type="protein sequence ID" value="BCJ86857.1"/>
    <property type="molecule type" value="Genomic_DNA"/>
</dbReference>
<organism evidence="1 2">
    <name type="scientific">Effusibacillus dendaii</name>
    <dbReference type="NCBI Taxonomy" id="2743772"/>
    <lineage>
        <taxon>Bacteria</taxon>
        <taxon>Bacillati</taxon>
        <taxon>Bacillota</taxon>
        <taxon>Bacilli</taxon>
        <taxon>Bacillales</taxon>
        <taxon>Alicyclobacillaceae</taxon>
        <taxon>Effusibacillus</taxon>
    </lineage>
</organism>
<dbReference type="AlphaFoldDB" id="A0A7I8DA50"/>
<protein>
    <recommendedName>
        <fullName evidence="3">Alpha/beta hydrolase</fullName>
    </recommendedName>
</protein>